<dbReference type="Gene3D" id="2.40.37.10">
    <property type="entry name" value="Lyase, Ornithine Decarboxylase, Chain A, domain 1"/>
    <property type="match status" value="1"/>
</dbReference>
<evidence type="ECO:0000256" key="1">
    <source>
        <dbReference type="ARBA" id="ARBA00001933"/>
    </source>
</evidence>
<dbReference type="GO" id="GO:0008836">
    <property type="term" value="F:diaminopimelate decarboxylase activity"/>
    <property type="evidence" value="ECO:0007669"/>
    <property type="project" value="TreeGrafter"/>
</dbReference>
<dbReference type="InterPro" id="IPR022657">
    <property type="entry name" value="De-COase2_CS"/>
</dbReference>
<dbReference type="InterPro" id="IPR000183">
    <property type="entry name" value="Orn/DAP/Arg_de-COase"/>
</dbReference>
<dbReference type="EMBL" id="MOAY01000050">
    <property type="protein sequence ID" value="ROM46152.1"/>
    <property type="molecule type" value="Genomic_DNA"/>
</dbReference>
<keyword evidence="2 3" id="KW-0663">Pyridoxal phosphate</keyword>
<comment type="caution">
    <text evidence="5">The sequence shown here is derived from an EMBL/GenBank/DDBJ whole genome shotgun (WGS) entry which is preliminary data.</text>
</comment>
<sequence>MPTTNTLPAELQNKVHHPELLKPLIDPVIATFINNFPTTLADLVEQHGSPLNLVWPHAFELNTQALLTVLKQYNVPHAIFYGAKANKSQSMLSAAASSGIGVDVSSVHELQAALRAGTPGRKICATGPAKTAVFHQALIGAGSLICVDSLEEFDHLHGVIETQPPPAKVRILLRYKPKSSAKSRFGMGSQDMLECLQRLTKHTRLFHFEGFHFHLGGYGFEARAQAFREVTGFVDAAREIGLNPQMIDIGGGLPIRYVEPETYAQFLQNDNNPSHYYSQTVPAAYYPYGSKLTAPQWLRLLLEAEHSPGLSIANYLIQQNITLALEPGRSLVDQAAISIFRITRTKKLADNKTVIFVEGSSFSACETWFASEYLIDPILISTGQHPPTQTQAYIAGHSCLDDDVITYRLINFANQPRCGDLLIYVNTAGYQMDLLENEFHRHPLPQRLTATCCTEGNYAFSPDY</sequence>
<feature type="modified residue" description="N6-(pyridoxal phosphate)lysine" evidence="3">
    <location>
        <position position="84"/>
    </location>
</feature>
<dbReference type="GO" id="GO:0009089">
    <property type="term" value="P:lysine biosynthetic process via diaminopimelate"/>
    <property type="evidence" value="ECO:0007669"/>
    <property type="project" value="TreeGrafter"/>
</dbReference>
<feature type="domain" description="Orn/DAP/Arg decarboxylase 2 N-terminal" evidence="4">
    <location>
        <begin position="69"/>
        <end position="264"/>
    </location>
</feature>
<dbReference type="PANTHER" id="PTHR43727:SF2">
    <property type="entry name" value="GROUP IV DECARBOXYLASE"/>
    <property type="match status" value="1"/>
</dbReference>
<evidence type="ECO:0000256" key="3">
    <source>
        <dbReference type="PIRSR" id="PIRSR600183-50"/>
    </source>
</evidence>
<dbReference type="PROSITE" id="PS00879">
    <property type="entry name" value="ODR_DC_2_2"/>
    <property type="match status" value="1"/>
</dbReference>
<name>A0A423EYN8_9PSED</name>
<dbReference type="AlphaFoldDB" id="A0A423EYN8"/>
<dbReference type="Proteomes" id="UP000284656">
    <property type="component" value="Unassembled WGS sequence"/>
</dbReference>
<organism evidence="5 6">
    <name type="scientific">Pseudomonas poae</name>
    <dbReference type="NCBI Taxonomy" id="200451"/>
    <lineage>
        <taxon>Bacteria</taxon>
        <taxon>Pseudomonadati</taxon>
        <taxon>Pseudomonadota</taxon>
        <taxon>Gammaproteobacteria</taxon>
        <taxon>Pseudomonadales</taxon>
        <taxon>Pseudomonadaceae</taxon>
        <taxon>Pseudomonas</taxon>
    </lineage>
</organism>
<dbReference type="SUPFAM" id="SSF51419">
    <property type="entry name" value="PLP-binding barrel"/>
    <property type="match status" value="1"/>
</dbReference>
<dbReference type="InterPro" id="IPR009006">
    <property type="entry name" value="Ala_racemase/Decarboxylase_C"/>
</dbReference>
<evidence type="ECO:0000256" key="2">
    <source>
        <dbReference type="ARBA" id="ARBA00022898"/>
    </source>
</evidence>
<comment type="cofactor">
    <cofactor evidence="1 3">
        <name>pyridoxal 5'-phosphate</name>
        <dbReference type="ChEBI" id="CHEBI:597326"/>
    </cofactor>
</comment>
<evidence type="ECO:0000259" key="4">
    <source>
        <dbReference type="Pfam" id="PF02784"/>
    </source>
</evidence>
<accession>A0A423EYN8</accession>
<dbReference type="InterPro" id="IPR029066">
    <property type="entry name" value="PLP-binding_barrel"/>
</dbReference>
<dbReference type="InterPro" id="IPR042152">
    <property type="entry name" value="Y4yA-like"/>
</dbReference>
<dbReference type="Gene3D" id="3.20.20.10">
    <property type="entry name" value="Alanine racemase"/>
    <property type="match status" value="1"/>
</dbReference>
<proteinExistence type="predicted"/>
<feature type="active site" description="Proton donor" evidence="3">
    <location>
        <position position="399"/>
    </location>
</feature>
<protein>
    <submittedName>
        <fullName evidence="5">Decarboxylase</fullName>
    </submittedName>
</protein>
<evidence type="ECO:0000313" key="6">
    <source>
        <dbReference type="Proteomes" id="UP000284656"/>
    </source>
</evidence>
<dbReference type="RefSeq" id="WP_123716902.1">
    <property type="nucleotide sequence ID" value="NZ_MOAY01000050.1"/>
</dbReference>
<dbReference type="CDD" id="cd06842">
    <property type="entry name" value="PLPDE_III_Y4yA_like"/>
    <property type="match status" value="1"/>
</dbReference>
<dbReference type="InterPro" id="IPR022644">
    <property type="entry name" value="De-COase2_N"/>
</dbReference>
<dbReference type="PRINTS" id="PR01179">
    <property type="entry name" value="ODADCRBXLASE"/>
</dbReference>
<reference evidence="5 6" key="1">
    <citation type="submission" date="2016-10" db="EMBL/GenBank/DDBJ databases">
        <title>Comparative genome analysis of multiple Pseudomonas spp. focuses on biocontrol and plant growth promoting traits.</title>
        <authorList>
            <person name="Tao X.-Y."/>
            <person name="Taylor C.G."/>
        </authorList>
    </citation>
    <scope>NUCLEOTIDE SEQUENCE [LARGE SCALE GENOMIC DNA]</scope>
    <source>
        <strain evidence="5 6">29G9</strain>
    </source>
</reference>
<dbReference type="SUPFAM" id="SSF50621">
    <property type="entry name" value="Alanine racemase C-terminal domain-like"/>
    <property type="match status" value="1"/>
</dbReference>
<evidence type="ECO:0000313" key="5">
    <source>
        <dbReference type="EMBL" id="ROM46152.1"/>
    </source>
</evidence>
<gene>
    <name evidence="5" type="ORF">BK648_16045</name>
</gene>
<dbReference type="Pfam" id="PF02784">
    <property type="entry name" value="Orn_Arg_deC_N"/>
    <property type="match status" value="1"/>
</dbReference>
<dbReference type="PANTHER" id="PTHR43727">
    <property type="entry name" value="DIAMINOPIMELATE DECARBOXYLASE"/>
    <property type="match status" value="1"/>
</dbReference>